<feature type="domain" description="DnaB/C C-terminal" evidence="2">
    <location>
        <begin position="126"/>
        <end position="197"/>
    </location>
</feature>
<dbReference type="AlphaFoldDB" id="A0A7X9WGU6"/>
<name>A0A7X9WGU6_STACP</name>
<reference evidence="8 9" key="2">
    <citation type="submission" date="2020-04" db="EMBL/GenBank/DDBJ databases">
        <title>The Epidemiology and Molecular Characteristics of Linezolid-Resistant Staphylococcus capitis in Huashan Hospital, Shanghai.</title>
        <authorList>
            <person name="Ding L."/>
            <person name="Li P."/>
            <person name="Yang Y."/>
            <person name="Lin D."/>
            <person name="Xu X."/>
        </authorList>
    </citation>
    <scope>NUCLEOTIDE SEQUENCE [LARGE SCALE GENOMIC DNA]</scope>
    <source>
        <strain evidence="5 9">12-86</strain>
        <strain evidence="4 8">17-84</strain>
    </source>
</reference>
<dbReference type="EMBL" id="JABBLX010000012">
    <property type="protein sequence ID" value="NMK97618.1"/>
    <property type="molecule type" value="Genomic_DNA"/>
</dbReference>
<dbReference type="SUPFAM" id="SSF158499">
    <property type="entry name" value="DnaD domain-like"/>
    <property type="match status" value="1"/>
</dbReference>
<comment type="similarity">
    <text evidence="1">Belongs to the DnaB/DnaD family.</text>
</comment>
<dbReference type="Proteomes" id="UP000538955">
    <property type="component" value="Unassembled WGS sequence"/>
</dbReference>
<dbReference type="InterPro" id="IPR036388">
    <property type="entry name" value="WH-like_DNA-bd_sf"/>
</dbReference>
<evidence type="ECO:0000259" key="3">
    <source>
        <dbReference type="Pfam" id="PF21984"/>
    </source>
</evidence>
<dbReference type="InterPro" id="IPR053162">
    <property type="entry name" value="DnaD"/>
</dbReference>
<dbReference type="EMBL" id="SCHC01000001">
    <property type="protein sequence ID" value="TBW78287.1"/>
    <property type="molecule type" value="Genomic_DNA"/>
</dbReference>
<evidence type="ECO:0000313" key="4">
    <source>
        <dbReference type="EMBL" id="NMK53313.1"/>
    </source>
</evidence>
<proteinExistence type="inferred from homology"/>
<sequence length="230" mass="27194">MDLFQLKTRPVVIRRELLDHYAELGIDEQDLVILIKLIYASETSNKQPSIELLQKGSHMQPREITAVIQNLIQHELLELNVSKDEEGKFTEYMNLDPFYEKLSLILKKQNLNNQEQDSKEQFKQLFQLMEQSFGRPLSPYEIETLNQWIDVDQHDLSVIQAALDEALSQNKLSFKYIDRILLNWKKNNVKTVDDSKKIREQFNQKQPKMKHVVKQVPKFDWLNGEKPDDK</sequence>
<dbReference type="Gene3D" id="1.10.10.630">
    <property type="entry name" value="DnaD domain-like"/>
    <property type="match status" value="1"/>
</dbReference>
<gene>
    <name evidence="6" type="ORF">EQ811_04235</name>
    <name evidence="5" type="ORF">HHM13_05855</name>
    <name evidence="4" type="ORF">HHM24_00925</name>
</gene>
<evidence type="ECO:0000313" key="7">
    <source>
        <dbReference type="Proteomes" id="UP000291949"/>
    </source>
</evidence>
<evidence type="ECO:0000313" key="5">
    <source>
        <dbReference type="EMBL" id="NMK97618.1"/>
    </source>
</evidence>
<dbReference type="PANTHER" id="PTHR37293">
    <property type="entry name" value="PHAGE REPLICATION PROTEIN-RELATED"/>
    <property type="match status" value="1"/>
</dbReference>
<dbReference type="PANTHER" id="PTHR37293:SF6">
    <property type="entry name" value="DNA REPLICATION PROTEIN DNAD"/>
    <property type="match status" value="1"/>
</dbReference>
<dbReference type="Gene3D" id="1.10.10.10">
    <property type="entry name" value="Winged helix-like DNA-binding domain superfamily/Winged helix DNA-binding domain"/>
    <property type="match status" value="1"/>
</dbReference>
<dbReference type="Pfam" id="PF21984">
    <property type="entry name" value="DnaD_N"/>
    <property type="match status" value="1"/>
</dbReference>
<organism evidence="6 7">
    <name type="scientific">Staphylococcus capitis</name>
    <dbReference type="NCBI Taxonomy" id="29388"/>
    <lineage>
        <taxon>Bacteria</taxon>
        <taxon>Bacillati</taxon>
        <taxon>Bacillota</taxon>
        <taxon>Bacilli</taxon>
        <taxon>Bacillales</taxon>
        <taxon>Staphylococcaceae</taxon>
        <taxon>Staphylococcus</taxon>
    </lineage>
</organism>
<keyword evidence="8" id="KW-1185">Reference proteome</keyword>
<dbReference type="InterPro" id="IPR006343">
    <property type="entry name" value="DnaB/C_C"/>
</dbReference>
<evidence type="ECO:0000313" key="8">
    <source>
        <dbReference type="Proteomes" id="UP000538955"/>
    </source>
</evidence>
<dbReference type="Proteomes" id="UP000550736">
    <property type="component" value="Unassembled WGS sequence"/>
</dbReference>
<dbReference type="InterPro" id="IPR053843">
    <property type="entry name" value="DnaD_N"/>
</dbReference>
<accession>A0A7X9WGU6</accession>
<dbReference type="NCBIfam" id="TIGR01446">
    <property type="entry name" value="DnaD_dom"/>
    <property type="match status" value="1"/>
</dbReference>
<comment type="caution">
    <text evidence="6">The sequence shown here is derived from an EMBL/GenBank/DDBJ whole genome shotgun (WGS) entry which is preliminary data.</text>
</comment>
<dbReference type="Proteomes" id="UP000291949">
    <property type="component" value="Unassembled WGS sequence"/>
</dbReference>
<dbReference type="EMBL" id="JABBMI010000001">
    <property type="protein sequence ID" value="NMK53313.1"/>
    <property type="molecule type" value="Genomic_DNA"/>
</dbReference>
<evidence type="ECO:0000259" key="2">
    <source>
        <dbReference type="Pfam" id="PF07261"/>
    </source>
</evidence>
<dbReference type="RefSeq" id="WP_002433943.1">
    <property type="nucleotide sequence ID" value="NZ_AP014956.1"/>
</dbReference>
<dbReference type="InterPro" id="IPR034829">
    <property type="entry name" value="DnaD-like_sf"/>
</dbReference>
<reference evidence="6 7" key="1">
    <citation type="journal article" date="2019" name="Sci. Transl. Med.">
        <title>Quorum sensing between bacterial species on the skin protects against epidermal injury in atopic dermatitis.</title>
        <authorList>
            <person name="Williams M.R."/>
        </authorList>
    </citation>
    <scope>NUCLEOTIDE SEQUENCE [LARGE SCALE GENOMIC DNA]</scope>
    <source>
        <strain evidence="6 7">H8</strain>
    </source>
</reference>
<evidence type="ECO:0000256" key="1">
    <source>
        <dbReference type="ARBA" id="ARBA00093462"/>
    </source>
</evidence>
<evidence type="ECO:0000313" key="6">
    <source>
        <dbReference type="EMBL" id="TBW78287.1"/>
    </source>
</evidence>
<protein>
    <submittedName>
        <fullName evidence="6">DnaD domain protein</fullName>
    </submittedName>
    <submittedName>
        <fullName evidence="4">DnaD domain-containing protein</fullName>
    </submittedName>
</protein>
<evidence type="ECO:0000313" key="9">
    <source>
        <dbReference type="Proteomes" id="UP000550736"/>
    </source>
</evidence>
<feature type="domain" description="DnaD N-terminal" evidence="3">
    <location>
        <begin position="15"/>
        <end position="110"/>
    </location>
</feature>
<dbReference type="Pfam" id="PF07261">
    <property type="entry name" value="DnaB_2"/>
    <property type="match status" value="1"/>
</dbReference>